<organism evidence="2 3">
    <name type="scientific">Microvirga terricola</name>
    <dbReference type="NCBI Taxonomy" id="2719797"/>
    <lineage>
        <taxon>Bacteria</taxon>
        <taxon>Pseudomonadati</taxon>
        <taxon>Pseudomonadota</taxon>
        <taxon>Alphaproteobacteria</taxon>
        <taxon>Hyphomicrobiales</taxon>
        <taxon>Methylobacteriaceae</taxon>
        <taxon>Microvirga</taxon>
    </lineage>
</organism>
<name>A0ABX0VFB5_9HYPH</name>
<evidence type="ECO:0000313" key="3">
    <source>
        <dbReference type="Proteomes" id="UP000707352"/>
    </source>
</evidence>
<evidence type="ECO:0000256" key="1">
    <source>
        <dbReference type="SAM" id="SignalP"/>
    </source>
</evidence>
<evidence type="ECO:0000313" key="2">
    <source>
        <dbReference type="EMBL" id="NIX76587.1"/>
    </source>
</evidence>
<protein>
    <submittedName>
        <fullName evidence="2">Uncharacterized protein</fullName>
    </submittedName>
</protein>
<dbReference type="EMBL" id="JAATJS010000002">
    <property type="protein sequence ID" value="NIX76587.1"/>
    <property type="molecule type" value="Genomic_DNA"/>
</dbReference>
<dbReference type="Proteomes" id="UP000707352">
    <property type="component" value="Unassembled WGS sequence"/>
</dbReference>
<comment type="caution">
    <text evidence="2">The sequence shown here is derived from an EMBL/GenBank/DDBJ whole genome shotgun (WGS) entry which is preliminary data.</text>
</comment>
<accession>A0ABX0VFB5</accession>
<keyword evidence="1" id="KW-0732">Signal</keyword>
<proteinExistence type="predicted"/>
<dbReference type="RefSeq" id="WP_167672450.1">
    <property type="nucleotide sequence ID" value="NZ_JAATJS010000002.1"/>
</dbReference>
<keyword evidence="3" id="KW-1185">Reference proteome</keyword>
<sequence length="99" mass="11077">MKHLKSWAIIVAVTAFATGAQAQRPLTTAMPCFQAQRIVASRGAAVLGTGPYTYDRFVRDLSFCQVNEYLQPAWVPARDTPQCFVGYRCKTGPRELFDF</sequence>
<reference evidence="2 3" key="1">
    <citation type="submission" date="2020-03" db="EMBL/GenBank/DDBJ databases">
        <title>The genome sequence of Microvirga sp. c23x22.</title>
        <authorList>
            <person name="Zhang X."/>
        </authorList>
    </citation>
    <scope>NUCLEOTIDE SEQUENCE [LARGE SCALE GENOMIC DNA]</scope>
    <source>
        <strain evidence="3">c23x22</strain>
    </source>
</reference>
<feature type="chain" id="PRO_5046010781" evidence="1">
    <location>
        <begin position="23"/>
        <end position="99"/>
    </location>
</feature>
<gene>
    <name evidence="2" type="ORF">HB375_08135</name>
</gene>
<feature type="signal peptide" evidence="1">
    <location>
        <begin position="1"/>
        <end position="22"/>
    </location>
</feature>